<feature type="non-terminal residue" evidence="1">
    <location>
        <position position="1"/>
    </location>
</feature>
<proteinExistence type="predicted"/>
<name>A0A383E5S7_9ZZZZ</name>
<reference evidence="1" key="1">
    <citation type="submission" date="2018-05" db="EMBL/GenBank/DDBJ databases">
        <authorList>
            <person name="Lanie J.A."/>
            <person name="Ng W.-L."/>
            <person name="Kazmierczak K.M."/>
            <person name="Andrzejewski T.M."/>
            <person name="Davidsen T.M."/>
            <person name="Wayne K.J."/>
            <person name="Tettelin H."/>
            <person name="Glass J.I."/>
            <person name="Rusch D."/>
            <person name="Podicherti R."/>
            <person name="Tsui H.-C.T."/>
            <person name="Winkler M.E."/>
        </authorList>
    </citation>
    <scope>NUCLEOTIDE SEQUENCE</scope>
</reference>
<protein>
    <submittedName>
        <fullName evidence="1">Uncharacterized protein</fullName>
    </submittedName>
</protein>
<feature type="non-terminal residue" evidence="1">
    <location>
        <position position="30"/>
    </location>
</feature>
<gene>
    <name evidence="1" type="ORF">METZ01_LOCUS504282</name>
</gene>
<accession>A0A383E5S7</accession>
<dbReference type="EMBL" id="UINC01222581">
    <property type="protein sequence ID" value="SVE51428.1"/>
    <property type="molecule type" value="Genomic_DNA"/>
</dbReference>
<evidence type="ECO:0000313" key="1">
    <source>
        <dbReference type="EMBL" id="SVE51428.1"/>
    </source>
</evidence>
<sequence length="30" mass="3533">MATRTVSNKEIKIIKKWLDNNQDSRSEDIV</sequence>
<dbReference type="AlphaFoldDB" id="A0A383E5S7"/>
<organism evidence="1">
    <name type="scientific">marine metagenome</name>
    <dbReference type="NCBI Taxonomy" id="408172"/>
    <lineage>
        <taxon>unclassified sequences</taxon>
        <taxon>metagenomes</taxon>
        <taxon>ecological metagenomes</taxon>
    </lineage>
</organism>